<dbReference type="PROSITE" id="PS00571">
    <property type="entry name" value="AMIDASES"/>
    <property type="match status" value="1"/>
</dbReference>
<keyword evidence="2 7" id="KW-0436">Ligase</keyword>
<dbReference type="PANTHER" id="PTHR11895:SF7">
    <property type="entry name" value="GLUTAMYL-TRNA(GLN) AMIDOTRANSFERASE SUBUNIT A, MITOCHONDRIAL"/>
    <property type="match status" value="1"/>
</dbReference>
<evidence type="ECO:0000256" key="6">
    <source>
        <dbReference type="ARBA" id="ARBA00047407"/>
    </source>
</evidence>
<organism evidence="9 10">
    <name type="scientific">[Candida] anglica</name>
    <dbReference type="NCBI Taxonomy" id="148631"/>
    <lineage>
        <taxon>Eukaryota</taxon>
        <taxon>Fungi</taxon>
        <taxon>Dikarya</taxon>
        <taxon>Ascomycota</taxon>
        <taxon>Saccharomycotina</taxon>
        <taxon>Pichiomycetes</taxon>
        <taxon>Debaryomycetaceae</taxon>
        <taxon>Kurtzmaniella</taxon>
    </lineage>
</organism>
<dbReference type="Proteomes" id="UP001497600">
    <property type="component" value="Chromosome H"/>
</dbReference>
<dbReference type="PANTHER" id="PTHR11895">
    <property type="entry name" value="TRANSAMIDASE"/>
    <property type="match status" value="1"/>
</dbReference>
<dbReference type="Pfam" id="PF01425">
    <property type="entry name" value="Amidase"/>
    <property type="match status" value="1"/>
</dbReference>
<evidence type="ECO:0000256" key="7">
    <source>
        <dbReference type="HAMAP-Rule" id="MF_03150"/>
    </source>
</evidence>
<reference evidence="9 10" key="1">
    <citation type="submission" date="2024-01" db="EMBL/GenBank/DDBJ databases">
        <authorList>
            <consortium name="Genoscope - CEA"/>
            <person name="William W."/>
        </authorList>
    </citation>
    <scope>NUCLEOTIDE SEQUENCE [LARGE SCALE GENOMIC DNA]</scope>
    <source>
        <strain evidence="9 10">29B2s-10</strain>
    </source>
</reference>
<comment type="similarity">
    <text evidence="1 7">Belongs to the amidase family. GatA subfamily.</text>
</comment>
<keyword evidence="5 7" id="KW-0648">Protein biosynthesis</keyword>
<comment type="function">
    <text evidence="7">Allows the formation of correctly charged Gln-tRNA(Gln) through the transamidation of misacylated Glu-tRNA(Gln) in the mitochondria. The reaction takes place in the presence of glutamine and ATP through an activated gamma-phospho-Glu-tRNA(Gln).</text>
</comment>
<evidence type="ECO:0000256" key="3">
    <source>
        <dbReference type="ARBA" id="ARBA00022741"/>
    </source>
</evidence>
<evidence type="ECO:0000313" key="9">
    <source>
        <dbReference type="EMBL" id="CAK7921951.1"/>
    </source>
</evidence>
<sequence>MTCGVCIGRVSALRRLSSRVVQNDPFNAFISKEVRTGEGNGKGNASLEGLTYAAKDNFSVSTTTCGSRILSNYVAPYSATVVGLLDEAGALLVGKANLDEFGMGSSNTNSYYGATLNPRYEHAAVPHVAGGSSGGSAAAVAAGLVDFSLGTDTGGSVRLPASYCGVVGFKPSYGRISRWGVIPYAQTLDTVGILARDVESVEKVYQVLDHVDDKDPTTLTQELRTQFDQQGKDNNRKLTIGIPSEFLVEELSTNNRGAWLEALETFREKGHIIKEVSIPSIKKSLSAYYTIATAEAASNLARYDGLRYGLSEEAKTVKEEEENSGLISKNRTLGFGPEVQKRILLGNYTLSSDSGNHYMKATQVRESLVKEFNQVFKFPNFLLQEPGSISGCDVLLSPTAVGDTPSIEEYELRNKENPLHSYVNDLLTVPASLAGLPAISIPWNHSSPHGIQLMTQFGDEATLFEAANLLQSQTTS</sequence>
<accession>A0ABP0ELG8</accession>
<comment type="subcellular location">
    <subcellularLocation>
        <location evidence="7">Mitochondrion</location>
    </subcellularLocation>
</comment>
<evidence type="ECO:0000256" key="4">
    <source>
        <dbReference type="ARBA" id="ARBA00022840"/>
    </source>
</evidence>
<evidence type="ECO:0000256" key="1">
    <source>
        <dbReference type="ARBA" id="ARBA00008069"/>
    </source>
</evidence>
<dbReference type="Gene3D" id="3.90.1300.10">
    <property type="entry name" value="Amidase signature (AS) domain"/>
    <property type="match status" value="1"/>
</dbReference>
<dbReference type="HAMAP" id="MF_00120">
    <property type="entry name" value="GatA"/>
    <property type="match status" value="1"/>
</dbReference>
<keyword evidence="7" id="KW-0496">Mitochondrion</keyword>
<dbReference type="InterPro" id="IPR000120">
    <property type="entry name" value="Amidase"/>
</dbReference>
<evidence type="ECO:0000256" key="2">
    <source>
        <dbReference type="ARBA" id="ARBA00022598"/>
    </source>
</evidence>
<dbReference type="EC" id="6.3.5.7" evidence="7"/>
<comment type="catalytic activity">
    <reaction evidence="6 7">
        <text>L-glutamyl-tRNA(Gln) + L-glutamine + ATP + H2O = L-glutaminyl-tRNA(Gln) + L-glutamate + ADP + phosphate + H(+)</text>
        <dbReference type="Rhea" id="RHEA:17521"/>
        <dbReference type="Rhea" id="RHEA-COMP:9681"/>
        <dbReference type="Rhea" id="RHEA-COMP:9684"/>
        <dbReference type="ChEBI" id="CHEBI:15377"/>
        <dbReference type="ChEBI" id="CHEBI:15378"/>
        <dbReference type="ChEBI" id="CHEBI:29985"/>
        <dbReference type="ChEBI" id="CHEBI:30616"/>
        <dbReference type="ChEBI" id="CHEBI:43474"/>
        <dbReference type="ChEBI" id="CHEBI:58359"/>
        <dbReference type="ChEBI" id="CHEBI:78520"/>
        <dbReference type="ChEBI" id="CHEBI:78521"/>
        <dbReference type="ChEBI" id="CHEBI:456216"/>
        <dbReference type="EC" id="6.3.5.7"/>
    </reaction>
</comment>
<dbReference type="InterPro" id="IPR004412">
    <property type="entry name" value="GatA"/>
</dbReference>
<dbReference type="InterPro" id="IPR036928">
    <property type="entry name" value="AS_sf"/>
</dbReference>
<gene>
    <name evidence="7 9" type="primary">HER2</name>
    <name evidence="9" type="ORF">CAAN4_H20758</name>
</gene>
<keyword evidence="4 7" id="KW-0067">ATP-binding</keyword>
<feature type="active site" description="Acyl-ester intermediate" evidence="7">
    <location>
        <position position="156"/>
    </location>
</feature>
<dbReference type="SUPFAM" id="SSF75304">
    <property type="entry name" value="Amidase signature (AS) enzymes"/>
    <property type="match status" value="1"/>
</dbReference>
<dbReference type="InterPro" id="IPR023631">
    <property type="entry name" value="Amidase_dom"/>
</dbReference>
<evidence type="ECO:0000259" key="8">
    <source>
        <dbReference type="Pfam" id="PF01425"/>
    </source>
</evidence>
<keyword evidence="10" id="KW-1185">Reference proteome</keyword>
<dbReference type="InterPro" id="IPR020556">
    <property type="entry name" value="Amidase_CS"/>
</dbReference>
<evidence type="ECO:0000256" key="5">
    <source>
        <dbReference type="ARBA" id="ARBA00022917"/>
    </source>
</evidence>
<feature type="active site" description="Charge relay system" evidence="7">
    <location>
        <position position="132"/>
    </location>
</feature>
<keyword evidence="3 7" id="KW-0547">Nucleotide-binding</keyword>
<evidence type="ECO:0000313" key="10">
    <source>
        <dbReference type="Proteomes" id="UP001497600"/>
    </source>
</evidence>
<protein>
    <recommendedName>
        <fullName evidence="7">Glutamyl-tRNA(Gln) amidotransferase subunit A, mitochondrial</fullName>
        <shortName evidence="7">Glu-AdT subunit A</shortName>
        <ecNumber evidence="7">6.3.5.7</ecNumber>
    </recommendedName>
</protein>
<feature type="active site" description="Charge relay system" evidence="7">
    <location>
        <position position="55"/>
    </location>
</feature>
<dbReference type="EMBL" id="OZ004260">
    <property type="protein sequence ID" value="CAK7921951.1"/>
    <property type="molecule type" value="Genomic_DNA"/>
</dbReference>
<name>A0ABP0ELG8_9ASCO</name>
<proteinExistence type="inferred from homology"/>
<feature type="domain" description="Amidase" evidence="8">
    <location>
        <begin position="42"/>
        <end position="463"/>
    </location>
</feature>
<comment type="subunit">
    <text evidence="7">Subunit of the heterotrimeric GatFAB amidotransferase (AdT) complex, composed of A, B and F subunits.</text>
</comment>